<gene>
    <name evidence="3" type="ORF">OM944_01010</name>
</gene>
<feature type="chain" id="PRO_5046054595" evidence="2">
    <location>
        <begin position="21"/>
        <end position="99"/>
    </location>
</feature>
<reference evidence="3" key="1">
    <citation type="submission" date="2022-10" db="EMBL/GenBank/DDBJ databases">
        <title>Algoriphagus sp. a novel bacteria isolate from halophytes salicornia europaea.</title>
        <authorList>
            <person name="Peng Y."/>
            <person name="Jiang L."/>
            <person name="Lee J."/>
        </authorList>
    </citation>
    <scope>NUCLEOTIDE SEQUENCE</scope>
    <source>
        <strain evidence="3">TR-M5</strain>
    </source>
</reference>
<sequence length="99" mass="11274">MKVLFRIYLLFLFASYSHQAGEENCGFSSVNPNEGSNFAMVELSEQMDVTLVNEKRLRMKGDAALLAFPLQKKIPENSKDSDERKVDVLKPYNKSKPTE</sequence>
<dbReference type="EMBL" id="CP110226">
    <property type="protein sequence ID" value="UZD23079.1"/>
    <property type="molecule type" value="Genomic_DNA"/>
</dbReference>
<keyword evidence="4" id="KW-1185">Reference proteome</keyword>
<evidence type="ECO:0000313" key="4">
    <source>
        <dbReference type="Proteomes" id="UP001163156"/>
    </source>
</evidence>
<protein>
    <submittedName>
        <fullName evidence="3">Uncharacterized protein</fullName>
    </submittedName>
</protein>
<dbReference type="RefSeq" id="WP_264809608.1">
    <property type="nucleotide sequence ID" value="NZ_CP110226.1"/>
</dbReference>
<feature type="region of interest" description="Disordered" evidence="1">
    <location>
        <begin position="76"/>
        <end position="99"/>
    </location>
</feature>
<feature type="signal peptide" evidence="2">
    <location>
        <begin position="1"/>
        <end position="20"/>
    </location>
</feature>
<keyword evidence="2" id="KW-0732">Signal</keyword>
<feature type="compositionally biased region" description="Basic and acidic residues" evidence="1">
    <location>
        <begin position="76"/>
        <end position="88"/>
    </location>
</feature>
<name>A0ABY6MLK8_9BACT</name>
<dbReference type="Proteomes" id="UP001163156">
    <property type="component" value="Chromosome"/>
</dbReference>
<accession>A0ABY6MLK8</accession>
<organism evidence="3 4">
    <name type="scientific">Algoriphagus halophytocola</name>
    <dbReference type="NCBI Taxonomy" id="2991499"/>
    <lineage>
        <taxon>Bacteria</taxon>
        <taxon>Pseudomonadati</taxon>
        <taxon>Bacteroidota</taxon>
        <taxon>Cytophagia</taxon>
        <taxon>Cytophagales</taxon>
        <taxon>Cyclobacteriaceae</taxon>
        <taxon>Algoriphagus</taxon>
    </lineage>
</organism>
<evidence type="ECO:0000313" key="3">
    <source>
        <dbReference type="EMBL" id="UZD23079.1"/>
    </source>
</evidence>
<evidence type="ECO:0000256" key="1">
    <source>
        <dbReference type="SAM" id="MobiDB-lite"/>
    </source>
</evidence>
<proteinExistence type="predicted"/>
<evidence type="ECO:0000256" key="2">
    <source>
        <dbReference type="SAM" id="SignalP"/>
    </source>
</evidence>